<feature type="coiled-coil region" evidence="3">
    <location>
        <begin position="63"/>
        <end position="90"/>
    </location>
</feature>
<feature type="compositionally biased region" description="Basic and acidic residues" evidence="4">
    <location>
        <begin position="712"/>
        <end position="727"/>
    </location>
</feature>
<dbReference type="InterPro" id="IPR050667">
    <property type="entry name" value="PPR-containing_protein"/>
</dbReference>
<sequence>MQAIWSRAARNPGTCKCIQCMSNASAVARRNGANGIRGAWAFGTPTSTFIYTSIFAAGIAIDAKAKQRRNEQWEAAFAHLREEVAQAEETGVYRRVTATLDQGPFGRRALRDHIFEETSLPSPDVVPLSDIWPNGVDWDFIHRAAGMHLIEDPVLLERQSLAQVTGEDITEKLWRLVPFDSRFPGTQALKWPVNTGPPLNRRNLPPQSLWSLDNLREKALRNRHTWKKIAIQELSVGWLVHNLLHQARSWELPTPQLNELSQPIRDIASLLEVPTMQIQQKITAQTRQIQKLPSYLSADDILKVKTYDIPSQLPSYHQDPDGDFLYTCKALNAALMQLLFDSGEPRDSSAKILALAKICHNLLISSTAPDVQTYNILITGLKRWKLHSMTDSVIEAMLKSQIRPNEITCATVLDHYIQTTRPKEFGEFVGLMRGVGNALMLARPDVQINEVSSGRLIRVDEKKVYQKIYATPLVHNVLMHGALRFAGFDRAMEIYYEMKTDGWGLDLPGLSQLLADCIFRADWDGGLYVWKEITAIKEQAEKSDINRAYATMLSLASVAGQGRAFRQIHKEVEQCGLDGRKILKLALEITEKINKRQLNRPRIYGGDHILIALMNYRDDVAAEVPPSPSHADPLPSTDSNEDVIISESAGDRSPQFQPTDNPWSGIDRLIVKRVEEVIQEDNKPNHTLEAASTLDKGFEEKILGDAALSPQREAEQSRHIKSMERKGHYQNISKGRSP</sequence>
<evidence type="ECO:0000256" key="4">
    <source>
        <dbReference type="SAM" id="MobiDB-lite"/>
    </source>
</evidence>
<evidence type="ECO:0000256" key="3">
    <source>
        <dbReference type="SAM" id="Coils"/>
    </source>
</evidence>
<name>A0A6A5ZMP4_9PLEO</name>
<evidence type="ECO:0000313" key="6">
    <source>
        <dbReference type="Proteomes" id="UP000799770"/>
    </source>
</evidence>
<dbReference type="PANTHER" id="PTHR47939:SF13">
    <property type="entry name" value="OS03G0201400 PROTEIN"/>
    <property type="match status" value="1"/>
</dbReference>
<keyword evidence="1" id="KW-0677">Repeat</keyword>
<evidence type="ECO:0000256" key="2">
    <source>
        <dbReference type="PROSITE-ProRule" id="PRU00708"/>
    </source>
</evidence>
<reference evidence="5" key="1">
    <citation type="journal article" date="2020" name="Stud. Mycol.">
        <title>101 Dothideomycetes genomes: a test case for predicting lifestyles and emergence of pathogens.</title>
        <authorList>
            <person name="Haridas S."/>
            <person name="Albert R."/>
            <person name="Binder M."/>
            <person name="Bloem J."/>
            <person name="Labutti K."/>
            <person name="Salamov A."/>
            <person name="Andreopoulos B."/>
            <person name="Baker S."/>
            <person name="Barry K."/>
            <person name="Bills G."/>
            <person name="Bluhm B."/>
            <person name="Cannon C."/>
            <person name="Castanera R."/>
            <person name="Culley D."/>
            <person name="Daum C."/>
            <person name="Ezra D."/>
            <person name="Gonzalez J."/>
            <person name="Henrissat B."/>
            <person name="Kuo A."/>
            <person name="Liang C."/>
            <person name="Lipzen A."/>
            <person name="Lutzoni F."/>
            <person name="Magnuson J."/>
            <person name="Mondo S."/>
            <person name="Nolan M."/>
            <person name="Ohm R."/>
            <person name="Pangilinan J."/>
            <person name="Park H.-J."/>
            <person name="Ramirez L."/>
            <person name="Alfaro M."/>
            <person name="Sun H."/>
            <person name="Tritt A."/>
            <person name="Yoshinaga Y."/>
            <person name="Zwiers L.-H."/>
            <person name="Turgeon B."/>
            <person name="Goodwin S."/>
            <person name="Spatafora J."/>
            <person name="Crous P."/>
            <person name="Grigoriev I."/>
        </authorList>
    </citation>
    <scope>NUCLEOTIDE SEQUENCE</scope>
    <source>
        <strain evidence="5">CBS 627.86</strain>
    </source>
</reference>
<dbReference type="PANTHER" id="PTHR47939">
    <property type="entry name" value="MEMBRANE-ASSOCIATED SALT-INDUCIBLE PROTEIN-LIKE"/>
    <property type="match status" value="1"/>
</dbReference>
<dbReference type="AlphaFoldDB" id="A0A6A5ZMP4"/>
<dbReference type="InterPro" id="IPR002885">
    <property type="entry name" value="PPR_rpt"/>
</dbReference>
<organism evidence="5 6">
    <name type="scientific">Lophiotrema nucula</name>
    <dbReference type="NCBI Taxonomy" id="690887"/>
    <lineage>
        <taxon>Eukaryota</taxon>
        <taxon>Fungi</taxon>
        <taxon>Dikarya</taxon>
        <taxon>Ascomycota</taxon>
        <taxon>Pezizomycotina</taxon>
        <taxon>Dothideomycetes</taxon>
        <taxon>Pleosporomycetidae</taxon>
        <taxon>Pleosporales</taxon>
        <taxon>Lophiotremataceae</taxon>
        <taxon>Lophiotrema</taxon>
    </lineage>
</organism>
<dbReference type="Gene3D" id="1.25.40.10">
    <property type="entry name" value="Tetratricopeptide repeat domain"/>
    <property type="match status" value="1"/>
</dbReference>
<feature type="repeat" description="PPR" evidence="2">
    <location>
        <begin position="370"/>
        <end position="404"/>
    </location>
</feature>
<evidence type="ECO:0000313" key="5">
    <source>
        <dbReference type="EMBL" id="KAF2120505.1"/>
    </source>
</evidence>
<feature type="region of interest" description="Disordered" evidence="4">
    <location>
        <begin position="705"/>
        <end position="738"/>
    </location>
</feature>
<dbReference type="OrthoDB" id="185373at2759"/>
<dbReference type="PROSITE" id="PS51375">
    <property type="entry name" value="PPR"/>
    <property type="match status" value="1"/>
</dbReference>
<protein>
    <recommendedName>
        <fullName evidence="7">Pentatricopeptide repeat domain-containing protein</fullName>
    </recommendedName>
</protein>
<keyword evidence="6" id="KW-1185">Reference proteome</keyword>
<gene>
    <name evidence="5" type="ORF">BDV96DRAFT_564987</name>
</gene>
<evidence type="ECO:0008006" key="7">
    <source>
        <dbReference type="Google" id="ProtNLM"/>
    </source>
</evidence>
<dbReference type="InterPro" id="IPR011990">
    <property type="entry name" value="TPR-like_helical_dom_sf"/>
</dbReference>
<proteinExistence type="predicted"/>
<dbReference type="Proteomes" id="UP000799770">
    <property type="component" value="Unassembled WGS sequence"/>
</dbReference>
<keyword evidence="3" id="KW-0175">Coiled coil</keyword>
<evidence type="ECO:0000256" key="1">
    <source>
        <dbReference type="ARBA" id="ARBA00022737"/>
    </source>
</evidence>
<dbReference type="EMBL" id="ML977313">
    <property type="protein sequence ID" value="KAF2120505.1"/>
    <property type="molecule type" value="Genomic_DNA"/>
</dbReference>
<accession>A0A6A5ZMP4</accession>